<dbReference type="Proteomes" id="UP000048600">
    <property type="component" value="Unassembled WGS sequence"/>
</dbReference>
<accession>A0A655JIW5</accession>
<gene>
    <name evidence="2" type="ORF">ERS007741_03544</name>
</gene>
<sequence>MEAYNAWRTSSVNVAGSAGCSPSLPEARPLAAERCPTDPERARANTASAMPVTGTPRSSADLTVQRPVPFCSARSTMTSTSGLPVLASVCRSTSAVISTR</sequence>
<protein>
    <submittedName>
        <fullName evidence="2">Uncharacterized protein</fullName>
    </submittedName>
</protein>
<dbReference type="AlphaFoldDB" id="A0A655JIW5"/>
<reference evidence="2 3" key="1">
    <citation type="submission" date="2015-03" db="EMBL/GenBank/DDBJ databases">
        <authorList>
            <consortium name="Pathogen Informatics"/>
        </authorList>
    </citation>
    <scope>NUCLEOTIDE SEQUENCE [LARGE SCALE GENOMIC DNA]</scope>
    <source>
        <strain evidence="2 3">P00601463</strain>
    </source>
</reference>
<dbReference type="EMBL" id="CHKL01000552">
    <property type="protein sequence ID" value="COW97642.1"/>
    <property type="molecule type" value="Genomic_DNA"/>
</dbReference>
<feature type="region of interest" description="Disordered" evidence="1">
    <location>
        <begin position="35"/>
        <end position="61"/>
    </location>
</feature>
<proteinExistence type="predicted"/>
<evidence type="ECO:0000256" key="1">
    <source>
        <dbReference type="SAM" id="MobiDB-lite"/>
    </source>
</evidence>
<evidence type="ECO:0000313" key="3">
    <source>
        <dbReference type="Proteomes" id="UP000048600"/>
    </source>
</evidence>
<name>A0A655JIW5_MYCTX</name>
<organism evidence="2 3">
    <name type="scientific">Mycobacterium tuberculosis</name>
    <dbReference type="NCBI Taxonomy" id="1773"/>
    <lineage>
        <taxon>Bacteria</taxon>
        <taxon>Bacillati</taxon>
        <taxon>Actinomycetota</taxon>
        <taxon>Actinomycetes</taxon>
        <taxon>Mycobacteriales</taxon>
        <taxon>Mycobacteriaceae</taxon>
        <taxon>Mycobacterium</taxon>
        <taxon>Mycobacterium tuberculosis complex</taxon>
    </lineage>
</organism>
<evidence type="ECO:0000313" key="2">
    <source>
        <dbReference type="EMBL" id="COW97642.1"/>
    </source>
</evidence>